<dbReference type="SMART" id="SM00060">
    <property type="entry name" value="FN3"/>
    <property type="match status" value="2"/>
</dbReference>
<reference evidence="2" key="1">
    <citation type="journal article" date="2021" name="Microb. Physiol.">
        <title>Proteogenomic Insights into the Physiology of Marine, Sulfate-Reducing, Filamentous Desulfonema limicola and Desulfonema magnum.</title>
        <authorList>
            <person name="Schnaars V."/>
            <person name="Wohlbrand L."/>
            <person name="Scheve S."/>
            <person name="Hinrichs C."/>
            <person name="Reinhardt R."/>
            <person name="Rabus R."/>
        </authorList>
    </citation>
    <scope>NUCLEOTIDE SEQUENCE</scope>
    <source>
        <strain evidence="2">4be13</strain>
    </source>
</reference>
<dbReference type="Gene3D" id="2.60.40.10">
    <property type="entry name" value="Immunoglobulins"/>
    <property type="match status" value="2"/>
</dbReference>
<protein>
    <submittedName>
        <fullName evidence="2">Immunoglobulin-like fold-containing</fullName>
    </submittedName>
</protein>
<dbReference type="InterPro" id="IPR036116">
    <property type="entry name" value="FN3_sf"/>
</dbReference>
<dbReference type="InterPro" id="IPR013783">
    <property type="entry name" value="Ig-like_fold"/>
</dbReference>
<dbReference type="Proteomes" id="UP000663722">
    <property type="component" value="Chromosome"/>
</dbReference>
<evidence type="ECO:0000259" key="1">
    <source>
        <dbReference type="PROSITE" id="PS50853"/>
    </source>
</evidence>
<organism evidence="2 3">
    <name type="scientific">Desulfonema magnum</name>
    <dbReference type="NCBI Taxonomy" id="45655"/>
    <lineage>
        <taxon>Bacteria</taxon>
        <taxon>Pseudomonadati</taxon>
        <taxon>Thermodesulfobacteriota</taxon>
        <taxon>Desulfobacteria</taxon>
        <taxon>Desulfobacterales</taxon>
        <taxon>Desulfococcaceae</taxon>
        <taxon>Desulfonema</taxon>
    </lineage>
</organism>
<name>A0A975GJX7_9BACT</name>
<gene>
    <name evidence="2" type="ORF">dnm_001090</name>
</gene>
<dbReference type="SUPFAM" id="SSF49265">
    <property type="entry name" value="Fibronectin type III"/>
    <property type="match status" value="2"/>
</dbReference>
<dbReference type="CDD" id="cd00063">
    <property type="entry name" value="FN3"/>
    <property type="match status" value="2"/>
</dbReference>
<sequence>MGETGTWHDMSGLTLGPGETSVSVFDLDASSQGTYGLVNVNVNYPNHEVLICDKIELTSGEADTEPPSVPEGPGAEIMPGPQVRLTWNPSSDNVATAGYRIYSGDGTEIGTAPDAVYVIYDVTPGTYAYTVTAYDVPGNESAHSDPLTVTVGSGYVLLLANFGGDESGNRFGIAGWDTVIKDCYTDYRDIGPGGTTVTVGTNGSYDHQGVTGPARAFAPGDRIAVTWHNNSDETVTFVPKISFDDPDRRISGVTGTWHDMSGLTAGPGETGVSVSDFDTSSQGTYGLVNVNVNYPNHEMLICDKIELMIPGQGTDTEPPTVPQNLTAVEIPVVLGYQTGLSWDPSSDNTGADHYEIFRDGVNIADNVTETAYDDSDGLTSQTTYTYTVSACDAAGNCSGQSDPALVTTGGNTAPSLTLTEPDGTDDTAGDTYVITWNDDDPDDNAQISLYYDTDSAGADGTLIVSGLGEDADGTGDEYEWDTSALSPGDYYVYGVISDGVNDPATVYGTGPVTITETVPPPEIVNFTADPETITAGESSTLTWEVINAGTVSIDQGLGSVLLNGSRSISPQETTIYTLTAGGPEGVTLKQSISVFVTTNYPSADTEVKIRPDAIFIDEPEYVMIKVSIPYDAGGDIPSVCLKRVDAEGNLLACEGSLTDDGNADNGDEVAGDGVFTIRKLFSSSVGETIHLRILMTQDSQTAASDIFSLDVFAHLTDAEFDAILALQADAVRNYKELTDSLGKEAARDTVFAQIESDPIVLQAGMSEGGNGIWMLYRCGVLGALRLNVSDILEEEGSLSAPASKKSVRHRMSRKALRGQTDAEEIGNKKAVVLGAFNWQLNQNPLTLGDQSPEIKQFLEDSGCPGFETPIDYLLDGEVTVDVMKTLHHYGVISINTHGNTYYKGLWSLWREKWGWNSEESQVVLFTGQEPTSINFSAYERDLKKGRVAIGRIDETDKPYYAILPSFIRYYAEEGYPDSLVFAGACRSLYNTSMADAFFDKGAKVYLGYYEYTNAAIAKKCGMTFFEKFIADPEIKYADQALIYVQGAVSSVIQIRQRARLALPSSELENGGFETGDLCAWEGSGDSRVLSQFDYIAPVSGDFFGLVSTGLGFSTTSGSVAQKFCLPLNARNLEFYWNFSSEEFLEWCGDIYQDYFRVHIITDSGIYPVFQKNIDDLCGSVRPALLKFDKSSDSCISSAGNDCIVWTTDWKFESADLSEIVAGADQDIPVTIQFSAGDVGDSIFDSAILLDDIRITTGD</sequence>
<dbReference type="InterPro" id="IPR003961">
    <property type="entry name" value="FN3_dom"/>
</dbReference>
<dbReference type="KEGG" id="dmm:dnm_001090"/>
<dbReference type="EMBL" id="CP061800">
    <property type="protein sequence ID" value="QTA84116.1"/>
    <property type="molecule type" value="Genomic_DNA"/>
</dbReference>
<feature type="domain" description="Fibronectin type-III" evidence="1">
    <location>
        <begin position="321"/>
        <end position="411"/>
    </location>
</feature>
<evidence type="ECO:0000313" key="3">
    <source>
        <dbReference type="Proteomes" id="UP000663722"/>
    </source>
</evidence>
<accession>A0A975GJX7</accession>
<dbReference type="PROSITE" id="PS50853">
    <property type="entry name" value="FN3"/>
    <property type="match status" value="1"/>
</dbReference>
<proteinExistence type="predicted"/>
<dbReference type="AlphaFoldDB" id="A0A975GJX7"/>
<keyword evidence="3" id="KW-1185">Reference proteome</keyword>
<evidence type="ECO:0000313" key="2">
    <source>
        <dbReference type="EMBL" id="QTA84116.1"/>
    </source>
</evidence>
<dbReference type="RefSeq" id="WP_207680734.1">
    <property type="nucleotide sequence ID" value="NZ_CP061800.1"/>
</dbReference>